<evidence type="ECO:0000313" key="4">
    <source>
        <dbReference type="Proteomes" id="UP001600888"/>
    </source>
</evidence>
<evidence type="ECO:0000256" key="1">
    <source>
        <dbReference type="SAM" id="Coils"/>
    </source>
</evidence>
<evidence type="ECO:0000313" key="3">
    <source>
        <dbReference type="EMBL" id="KAL2290756.1"/>
    </source>
</evidence>
<keyword evidence="1" id="KW-0175">Coiled coil</keyword>
<keyword evidence="4" id="KW-1185">Reference proteome</keyword>
<feature type="coiled-coil region" evidence="1">
    <location>
        <begin position="150"/>
        <end position="194"/>
    </location>
</feature>
<feature type="region of interest" description="Disordered" evidence="2">
    <location>
        <begin position="96"/>
        <end position="120"/>
    </location>
</feature>
<gene>
    <name evidence="3" type="ORF">FJTKL_14744</name>
</gene>
<sequence>MVWVMVGGEEVHSSIDRKERFGGRLDQKIGFLRLIDHCPHLKTNLTDTNNAFQQQQHHASRLECRSEYSAWIQPSWSWPWWGVPTSSNAQLLQQPSAKRARQEETHEVMAEPAEPKPKPGTKEFALHKLNFHKQRMADAHEAKLAAEIRYAAEAEKAANWQLKVDEWEDKGSTSKTIEDDLAKLVNEKKAAMKKMTSVQIGREVCMAQGTKGDIK</sequence>
<evidence type="ECO:0000256" key="2">
    <source>
        <dbReference type="SAM" id="MobiDB-lite"/>
    </source>
</evidence>
<protein>
    <recommendedName>
        <fullName evidence="5">Remorin C-terminal domain-containing protein</fullName>
    </recommendedName>
</protein>
<dbReference type="EMBL" id="JBAWTH010000008">
    <property type="protein sequence ID" value="KAL2290756.1"/>
    <property type="molecule type" value="Genomic_DNA"/>
</dbReference>
<dbReference type="Proteomes" id="UP001600888">
    <property type="component" value="Unassembled WGS sequence"/>
</dbReference>
<evidence type="ECO:0008006" key="5">
    <source>
        <dbReference type="Google" id="ProtNLM"/>
    </source>
</evidence>
<comment type="caution">
    <text evidence="3">The sequence shown here is derived from an EMBL/GenBank/DDBJ whole genome shotgun (WGS) entry which is preliminary data.</text>
</comment>
<reference evidence="3 4" key="1">
    <citation type="submission" date="2024-03" db="EMBL/GenBank/DDBJ databases">
        <title>A high-quality draft genome sequence of Diaporthe vaccinii, a causative agent of upright dieback and viscid rot disease in cranberry plants.</title>
        <authorList>
            <person name="Sarrasin M."/>
            <person name="Lang B.F."/>
            <person name="Burger G."/>
        </authorList>
    </citation>
    <scope>NUCLEOTIDE SEQUENCE [LARGE SCALE GENOMIC DNA]</scope>
    <source>
        <strain evidence="3 4">IS7</strain>
    </source>
</reference>
<feature type="compositionally biased region" description="Basic and acidic residues" evidence="2">
    <location>
        <begin position="100"/>
        <end position="120"/>
    </location>
</feature>
<name>A0ABR4F8A8_9PEZI</name>
<accession>A0ABR4F8A8</accession>
<organism evidence="3 4">
    <name type="scientific">Diaporthe vaccinii</name>
    <dbReference type="NCBI Taxonomy" id="105482"/>
    <lineage>
        <taxon>Eukaryota</taxon>
        <taxon>Fungi</taxon>
        <taxon>Dikarya</taxon>
        <taxon>Ascomycota</taxon>
        <taxon>Pezizomycotina</taxon>
        <taxon>Sordariomycetes</taxon>
        <taxon>Sordariomycetidae</taxon>
        <taxon>Diaporthales</taxon>
        <taxon>Diaporthaceae</taxon>
        <taxon>Diaporthe</taxon>
        <taxon>Diaporthe eres species complex</taxon>
    </lineage>
</organism>
<proteinExistence type="predicted"/>